<reference evidence="1 2" key="1">
    <citation type="submission" date="2018-08" db="EMBL/GenBank/DDBJ databases">
        <title>A genome reference for cultivated species of the human gut microbiota.</title>
        <authorList>
            <person name="Zou Y."/>
            <person name="Xue W."/>
            <person name="Luo G."/>
        </authorList>
    </citation>
    <scope>NUCLEOTIDE SEQUENCE [LARGE SCALE GENOMIC DNA]</scope>
    <source>
        <strain evidence="1 2">OM05-15BH</strain>
    </source>
</reference>
<sequence>MRKSIACSFLFFLLLGCKSENVQYEEISYKLLDDDIMTTMPGSLIVAGDYLVWTDPFARDYFVHVHDKKTGEKIGVMGKVGEGPQEFITGGINPVAIDNCFFANDANGNTKGFLSLDSLVLQKETFIALSDSASKCRPQRSELAKGVFVGRTEDGDTDYFAANIQGRNSTFGVYPVSKVKQHVGGNLAYNPEKKSLAYASFSFPYLALYQDTGDTFKLVWERKSDGSEYEVVDNQIIFDRTVGGIFEVCMSKDYVIALERDRKRDPMDETTVGRDISKCPHTVFLYDYDGNLVKIVDLGIPAMRIAADYRDNVLYVLGADPDYVLVKYEL</sequence>
<organism evidence="1 2">
    <name type="scientific">Bacteroides oleiciplenus</name>
    <dbReference type="NCBI Taxonomy" id="626931"/>
    <lineage>
        <taxon>Bacteria</taxon>
        <taxon>Pseudomonadati</taxon>
        <taxon>Bacteroidota</taxon>
        <taxon>Bacteroidia</taxon>
        <taxon>Bacteroidales</taxon>
        <taxon>Bacteroidaceae</taxon>
        <taxon>Bacteroides</taxon>
    </lineage>
</organism>
<accession>A0A3E5BPG0</accession>
<dbReference type="AlphaFoldDB" id="A0A3E5BPG0"/>
<protein>
    <recommendedName>
        <fullName evidence="3">6-bladed beta-propeller</fullName>
    </recommendedName>
</protein>
<comment type="caution">
    <text evidence="1">The sequence shown here is derived from an EMBL/GenBank/DDBJ whole genome shotgun (WGS) entry which is preliminary data.</text>
</comment>
<dbReference type="RefSeq" id="WP_147336271.1">
    <property type="nucleotide sequence ID" value="NZ_QSUL01000002.1"/>
</dbReference>
<dbReference type="PROSITE" id="PS51257">
    <property type="entry name" value="PROKAR_LIPOPROTEIN"/>
    <property type="match status" value="1"/>
</dbReference>
<gene>
    <name evidence="1" type="ORF">DXB65_03940</name>
</gene>
<evidence type="ECO:0000313" key="1">
    <source>
        <dbReference type="EMBL" id="RGN39481.1"/>
    </source>
</evidence>
<evidence type="ECO:0008006" key="3">
    <source>
        <dbReference type="Google" id="ProtNLM"/>
    </source>
</evidence>
<evidence type="ECO:0000313" key="2">
    <source>
        <dbReference type="Proteomes" id="UP000260983"/>
    </source>
</evidence>
<proteinExistence type="predicted"/>
<name>A0A3E5BPG0_9BACE</name>
<dbReference type="EMBL" id="QSUL01000002">
    <property type="protein sequence ID" value="RGN39481.1"/>
    <property type="molecule type" value="Genomic_DNA"/>
</dbReference>
<dbReference type="Proteomes" id="UP000260983">
    <property type="component" value="Unassembled WGS sequence"/>
</dbReference>